<accession>A0A381X697</accession>
<reference evidence="3" key="1">
    <citation type="submission" date="2018-05" db="EMBL/GenBank/DDBJ databases">
        <authorList>
            <person name="Lanie J.A."/>
            <person name="Ng W.-L."/>
            <person name="Kazmierczak K.M."/>
            <person name="Andrzejewski T.M."/>
            <person name="Davidsen T.M."/>
            <person name="Wayne K.J."/>
            <person name="Tettelin H."/>
            <person name="Glass J.I."/>
            <person name="Rusch D."/>
            <person name="Podicherti R."/>
            <person name="Tsui H.-C.T."/>
            <person name="Winkler M.E."/>
        </authorList>
    </citation>
    <scope>NUCLEOTIDE SEQUENCE</scope>
</reference>
<name>A0A381X697_9ZZZZ</name>
<dbReference type="GO" id="GO:0016627">
    <property type="term" value="F:oxidoreductase activity, acting on the CH-CH group of donors"/>
    <property type="evidence" value="ECO:0007669"/>
    <property type="project" value="TreeGrafter"/>
</dbReference>
<evidence type="ECO:0000313" key="3">
    <source>
        <dbReference type="EMBL" id="SVA60150.1"/>
    </source>
</evidence>
<evidence type="ECO:0000256" key="1">
    <source>
        <dbReference type="ARBA" id="ARBA00023002"/>
    </source>
</evidence>
<dbReference type="GO" id="GO:0070967">
    <property type="term" value="F:coenzyme F420 binding"/>
    <property type="evidence" value="ECO:0007669"/>
    <property type="project" value="TreeGrafter"/>
</dbReference>
<dbReference type="SUPFAM" id="SSF50475">
    <property type="entry name" value="FMN-binding split barrel"/>
    <property type="match status" value="1"/>
</dbReference>
<dbReference type="EMBL" id="UINC01014036">
    <property type="protein sequence ID" value="SVA60150.1"/>
    <property type="molecule type" value="Genomic_DNA"/>
</dbReference>
<feature type="domain" description="Pyridoxamine 5'-phosphate oxidase N-terminal" evidence="2">
    <location>
        <begin position="14"/>
        <end position="104"/>
    </location>
</feature>
<gene>
    <name evidence="3" type="ORF">METZ01_LOCUS113004</name>
</gene>
<dbReference type="InterPro" id="IPR011576">
    <property type="entry name" value="Pyridox_Oxase_N"/>
</dbReference>
<evidence type="ECO:0000259" key="2">
    <source>
        <dbReference type="Pfam" id="PF01243"/>
    </source>
</evidence>
<organism evidence="3">
    <name type="scientific">marine metagenome</name>
    <dbReference type="NCBI Taxonomy" id="408172"/>
    <lineage>
        <taxon>unclassified sequences</taxon>
        <taxon>metagenomes</taxon>
        <taxon>ecological metagenomes</taxon>
    </lineage>
</organism>
<dbReference type="InterPro" id="IPR012349">
    <property type="entry name" value="Split_barrel_FMN-bd"/>
</dbReference>
<dbReference type="InterPro" id="IPR052019">
    <property type="entry name" value="F420H2_bilvrd_red/Heme_oxyg"/>
</dbReference>
<dbReference type="AlphaFoldDB" id="A0A381X697"/>
<proteinExistence type="predicted"/>
<dbReference type="GO" id="GO:0005829">
    <property type="term" value="C:cytosol"/>
    <property type="evidence" value="ECO:0007669"/>
    <property type="project" value="TreeGrafter"/>
</dbReference>
<keyword evidence="1" id="KW-0560">Oxidoreductase</keyword>
<dbReference type="Gene3D" id="2.30.110.10">
    <property type="entry name" value="Electron Transport, Fmn-binding Protein, Chain A"/>
    <property type="match status" value="1"/>
</dbReference>
<protein>
    <recommendedName>
        <fullName evidence="2">Pyridoxamine 5'-phosphate oxidase N-terminal domain-containing protein</fullName>
    </recommendedName>
</protein>
<sequence>MAQISIVTCGAYRDGVAFSTTADRAKLLNLERDARCSLMVSKQDWGSYIVFEGKATILSSENTSADGLRDALRDVYRAATSGDHPNWPEYDQAMIDDRRVAVIVVPGQIYGTAV</sequence>
<dbReference type="PANTHER" id="PTHR35176">
    <property type="entry name" value="HEME OXYGENASE HI_0854-RELATED"/>
    <property type="match status" value="1"/>
</dbReference>
<dbReference type="Pfam" id="PF01243">
    <property type="entry name" value="PNPOx_N"/>
    <property type="match status" value="1"/>
</dbReference>
<dbReference type="PANTHER" id="PTHR35176:SF2">
    <property type="entry name" value="F420H(2)-DEPENDENT REDUCTASE RV1155"/>
    <property type="match status" value="1"/>
</dbReference>